<dbReference type="PANTHER" id="PTHR43808:SF30">
    <property type="entry name" value="ACETYLORNITHINE DEACETYLASE"/>
    <property type="match status" value="1"/>
</dbReference>
<dbReference type="Gene3D" id="3.40.630.10">
    <property type="entry name" value="Zn peptidases"/>
    <property type="match status" value="1"/>
</dbReference>
<evidence type="ECO:0000256" key="4">
    <source>
        <dbReference type="ARBA" id="ARBA00022801"/>
    </source>
</evidence>
<dbReference type="SUPFAM" id="SSF53187">
    <property type="entry name" value="Zn-dependent exopeptidases"/>
    <property type="match status" value="1"/>
</dbReference>
<keyword evidence="5" id="KW-0862">Zinc</keyword>
<accession>A0ABR4ET08</accession>
<dbReference type="InterPro" id="IPR050072">
    <property type="entry name" value="Peptidase_M20A"/>
</dbReference>
<dbReference type="InterPro" id="IPR011650">
    <property type="entry name" value="Peptidase_M20_dimer"/>
</dbReference>
<sequence length="437" mass="46191">MLCNQLLLLGLSCKSAFGSLLGQQQPLGIDQQSESSPAADKPPSYRDDLLALHKNLVEISSTTGAEHNAAAFLIDYFISRSWHYDVDDVVPRNNTPEGKDRLNVVAWPPTGSSKHHGGGSTTATTDKKPDPKILVTSHIDVVPPHIPYSIADGKVTRNTTIAGRGSVDAKGSVAAQLTAVEDLLARGLLAPEDVMVAYVVGEERYGDGMRAFSERAKSSSLAFRAAIFGEPTENKLACGHKGGLSCEVTATGKAGHSGYPWLGKSANEVLLRGLLKVLETDLGSSERYGNTTVNVGLMEGGIALNVIPAHASASLMCRVAVGPQENGHESVREKIKEVLASVDDEALSVDCPSGGGVVPCDCDVDGFDTIIANYGTDIPHLEGNHTRYLYGPGTILVAHGDNEALTVGDLEDAVEGFQKLILHSLKLSEGYHGFLSG</sequence>
<dbReference type="InterPro" id="IPR001261">
    <property type="entry name" value="ArgE/DapE_CS"/>
</dbReference>
<keyword evidence="7" id="KW-0732">Signal</keyword>
<evidence type="ECO:0000256" key="3">
    <source>
        <dbReference type="ARBA" id="ARBA00022723"/>
    </source>
</evidence>
<evidence type="ECO:0000256" key="1">
    <source>
        <dbReference type="ARBA" id="ARBA00001947"/>
    </source>
</evidence>
<keyword evidence="10" id="KW-1185">Reference proteome</keyword>
<dbReference type="InterPro" id="IPR036264">
    <property type="entry name" value="Bact_exopeptidase_dim_dom"/>
</dbReference>
<dbReference type="EMBL" id="JBAWTH010000030">
    <property type="protein sequence ID" value="KAL2285416.1"/>
    <property type="molecule type" value="Genomic_DNA"/>
</dbReference>
<proteinExistence type="inferred from homology"/>
<feature type="region of interest" description="Disordered" evidence="6">
    <location>
        <begin position="108"/>
        <end position="130"/>
    </location>
</feature>
<keyword evidence="3" id="KW-0479">Metal-binding</keyword>
<dbReference type="Proteomes" id="UP001600888">
    <property type="component" value="Unassembled WGS sequence"/>
</dbReference>
<organism evidence="9 10">
    <name type="scientific">Diaporthe vaccinii</name>
    <dbReference type="NCBI Taxonomy" id="105482"/>
    <lineage>
        <taxon>Eukaryota</taxon>
        <taxon>Fungi</taxon>
        <taxon>Dikarya</taxon>
        <taxon>Ascomycota</taxon>
        <taxon>Pezizomycotina</taxon>
        <taxon>Sordariomycetes</taxon>
        <taxon>Sordariomycetidae</taxon>
        <taxon>Diaporthales</taxon>
        <taxon>Diaporthaceae</taxon>
        <taxon>Diaporthe</taxon>
        <taxon>Diaporthe eres species complex</taxon>
    </lineage>
</organism>
<name>A0ABR4ET08_9PEZI</name>
<comment type="caution">
    <text evidence="9">The sequence shown here is derived from an EMBL/GenBank/DDBJ whole genome shotgun (WGS) entry which is preliminary data.</text>
</comment>
<evidence type="ECO:0000256" key="7">
    <source>
        <dbReference type="SAM" id="SignalP"/>
    </source>
</evidence>
<evidence type="ECO:0000313" key="10">
    <source>
        <dbReference type="Proteomes" id="UP001600888"/>
    </source>
</evidence>
<feature type="chain" id="PRO_5046342862" description="Peptidase M20 dimerisation domain-containing protein" evidence="7">
    <location>
        <begin position="19"/>
        <end position="437"/>
    </location>
</feature>
<protein>
    <recommendedName>
        <fullName evidence="8">Peptidase M20 dimerisation domain-containing protein</fullName>
    </recommendedName>
</protein>
<evidence type="ECO:0000256" key="6">
    <source>
        <dbReference type="SAM" id="MobiDB-lite"/>
    </source>
</evidence>
<dbReference type="PANTHER" id="PTHR43808">
    <property type="entry name" value="ACETYLORNITHINE DEACETYLASE"/>
    <property type="match status" value="1"/>
</dbReference>
<dbReference type="PROSITE" id="PS00758">
    <property type="entry name" value="ARGE_DAPE_CPG2_1"/>
    <property type="match status" value="1"/>
</dbReference>
<gene>
    <name evidence="9" type="ORF">FJTKL_08100</name>
</gene>
<evidence type="ECO:0000256" key="2">
    <source>
        <dbReference type="ARBA" id="ARBA00006247"/>
    </source>
</evidence>
<comment type="similarity">
    <text evidence="2">Belongs to the peptidase M20A family.</text>
</comment>
<dbReference type="Pfam" id="PF07687">
    <property type="entry name" value="M20_dimer"/>
    <property type="match status" value="1"/>
</dbReference>
<keyword evidence="4" id="KW-0378">Hydrolase</keyword>
<dbReference type="Gene3D" id="3.30.70.360">
    <property type="match status" value="1"/>
</dbReference>
<reference evidence="9 10" key="1">
    <citation type="submission" date="2024-03" db="EMBL/GenBank/DDBJ databases">
        <title>A high-quality draft genome sequence of Diaporthe vaccinii, a causative agent of upright dieback and viscid rot disease in cranberry plants.</title>
        <authorList>
            <person name="Sarrasin M."/>
            <person name="Lang B.F."/>
            <person name="Burger G."/>
        </authorList>
    </citation>
    <scope>NUCLEOTIDE SEQUENCE [LARGE SCALE GENOMIC DNA]</scope>
    <source>
        <strain evidence="9 10">IS7</strain>
    </source>
</reference>
<comment type="cofactor">
    <cofactor evidence="1">
        <name>Zn(2+)</name>
        <dbReference type="ChEBI" id="CHEBI:29105"/>
    </cofactor>
</comment>
<dbReference type="SUPFAM" id="SSF55031">
    <property type="entry name" value="Bacterial exopeptidase dimerisation domain"/>
    <property type="match status" value="1"/>
</dbReference>
<evidence type="ECO:0000259" key="8">
    <source>
        <dbReference type="Pfam" id="PF07687"/>
    </source>
</evidence>
<evidence type="ECO:0000256" key="5">
    <source>
        <dbReference type="ARBA" id="ARBA00022833"/>
    </source>
</evidence>
<feature type="signal peptide" evidence="7">
    <location>
        <begin position="1"/>
        <end position="18"/>
    </location>
</feature>
<evidence type="ECO:0000313" key="9">
    <source>
        <dbReference type="EMBL" id="KAL2285416.1"/>
    </source>
</evidence>
<feature type="domain" description="Peptidase M20 dimerisation" evidence="8">
    <location>
        <begin position="239"/>
        <end position="342"/>
    </location>
</feature>
<dbReference type="CDD" id="cd05652">
    <property type="entry name" value="M20_ArgE_DapE-like_fungal"/>
    <property type="match status" value="1"/>
</dbReference>